<reference evidence="1 2" key="1">
    <citation type="submission" date="2015-04" db="EMBL/GenBank/DDBJ databases">
        <title>Draft genome sequence of bacteremic isolate Catabacter hongkongensis type strain HKU16T.</title>
        <authorList>
            <person name="Lau S.K."/>
            <person name="Teng J.L."/>
            <person name="Huang Y."/>
            <person name="Curreem S.O."/>
            <person name="Tsui S.K."/>
            <person name="Woo P.C."/>
        </authorList>
    </citation>
    <scope>NUCLEOTIDE SEQUENCE [LARGE SCALE GENOMIC DNA]</scope>
    <source>
        <strain evidence="1 2">HKU16</strain>
    </source>
</reference>
<proteinExistence type="predicted"/>
<protein>
    <submittedName>
        <fullName evidence="1">Uncharacterized protein</fullName>
    </submittedName>
</protein>
<organism evidence="1 2">
    <name type="scientific">Christensenella hongkongensis</name>
    <dbReference type="NCBI Taxonomy" id="270498"/>
    <lineage>
        <taxon>Bacteria</taxon>
        <taxon>Bacillati</taxon>
        <taxon>Bacillota</taxon>
        <taxon>Clostridia</taxon>
        <taxon>Christensenellales</taxon>
        <taxon>Christensenellaceae</taxon>
        <taxon>Christensenella</taxon>
    </lineage>
</organism>
<dbReference type="AlphaFoldDB" id="A0A0M2NM10"/>
<dbReference type="EMBL" id="LAYJ01000047">
    <property type="protein sequence ID" value="KKI52006.1"/>
    <property type="molecule type" value="Genomic_DNA"/>
</dbReference>
<gene>
    <name evidence="1" type="ORF">CHK_0523</name>
</gene>
<dbReference type="OrthoDB" id="9816042at2"/>
<name>A0A0M2NM10_9FIRM</name>
<accession>A0A0M2NM10</accession>
<comment type="caution">
    <text evidence="1">The sequence shown here is derived from an EMBL/GenBank/DDBJ whole genome shotgun (WGS) entry which is preliminary data.</text>
</comment>
<sequence>MALANQDIRAEIRKARIYNWEVAEALGIAEESFSRKLRREMPDKEKDKVRKAISKIISA</sequence>
<evidence type="ECO:0000313" key="1">
    <source>
        <dbReference type="EMBL" id="KKI52006.1"/>
    </source>
</evidence>
<dbReference type="RefSeq" id="WP_046442466.1">
    <property type="nucleotide sequence ID" value="NZ_LAYJ01000047.1"/>
</dbReference>
<evidence type="ECO:0000313" key="2">
    <source>
        <dbReference type="Proteomes" id="UP000034076"/>
    </source>
</evidence>
<keyword evidence="2" id="KW-1185">Reference proteome</keyword>
<dbReference type="Proteomes" id="UP000034076">
    <property type="component" value="Unassembled WGS sequence"/>
</dbReference>